<gene>
    <name evidence="3" type="ORF">METZ01_LOCUS245919</name>
</gene>
<dbReference type="GO" id="GO:0046872">
    <property type="term" value="F:metal ion binding"/>
    <property type="evidence" value="ECO:0007669"/>
    <property type="project" value="UniProtKB-KW"/>
</dbReference>
<evidence type="ECO:0000313" key="3">
    <source>
        <dbReference type="EMBL" id="SVB93065.1"/>
    </source>
</evidence>
<dbReference type="EMBL" id="UINC01064415">
    <property type="protein sequence ID" value="SVB93065.1"/>
    <property type="molecule type" value="Genomic_DNA"/>
</dbReference>
<evidence type="ECO:0008006" key="4">
    <source>
        <dbReference type="Google" id="ProtNLM"/>
    </source>
</evidence>
<evidence type="ECO:0000256" key="2">
    <source>
        <dbReference type="ARBA" id="ARBA00022833"/>
    </source>
</evidence>
<dbReference type="SUPFAM" id="SSF51182">
    <property type="entry name" value="RmlC-like cupins"/>
    <property type="match status" value="1"/>
</dbReference>
<protein>
    <recommendedName>
        <fullName evidence="4">Mannose-6-phosphate isomerase</fullName>
    </recommendedName>
</protein>
<dbReference type="InterPro" id="IPR014710">
    <property type="entry name" value="RmlC-like_jellyroll"/>
</dbReference>
<dbReference type="PANTHER" id="PTHR42742:SF3">
    <property type="entry name" value="FRUCTOKINASE"/>
    <property type="match status" value="1"/>
</dbReference>
<dbReference type="AlphaFoldDB" id="A0A382I108"/>
<dbReference type="Gene3D" id="2.60.120.10">
    <property type="entry name" value="Jelly Rolls"/>
    <property type="match status" value="1"/>
</dbReference>
<dbReference type="CDD" id="cd07010">
    <property type="entry name" value="cupin_PMI_type_I_N_bac"/>
    <property type="match status" value="1"/>
</dbReference>
<sequence>TEEGTLNLNSNASKPQGLIKLIDAQDDLSIQVHPDDAYARAEGLGTFGKTEAWYVLHSDGAKLALGLKAGTDEAALRQALTEGRAEDAVLYQDVKAEDVVFLKAGTVHALCSGVMVYEVQQSSDITFRLYDYERFGLDGRPRDLHIDRGLAVTDFDAVIPRPDSAPPPAPGGTVLVDADEFTLILHGADTPTLTTFNAFAAVTVIAGKGRFAGVELILGRTALIPAGREITVLPAADLRFLVAAPGC</sequence>
<name>A0A382I108_9ZZZZ</name>
<organism evidence="3">
    <name type="scientific">marine metagenome</name>
    <dbReference type="NCBI Taxonomy" id="408172"/>
    <lineage>
        <taxon>unclassified sequences</taxon>
        <taxon>metagenomes</taxon>
        <taxon>ecological metagenomes</taxon>
    </lineage>
</organism>
<dbReference type="InterPro" id="IPR051804">
    <property type="entry name" value="Carb_Metab_Reg_Kinase/Isom"/>
</dbReference>
<dbReference type="InterPro" id="IPR011051">
    <property type="entry name" value="RmlC_Cupin_sf"/>
</dbReference>
<evidence type="ECO:0000256" key="1">
    <source>
        <dbReference type="ARBA" id="ARBA00022723"/>
    </source>
</evidence>
<proteinExistence type="predicted"/>
<keyword evidence="1" id="KW-0479">Metal-binding</keyword>
<accession>A0A382I108</accession>
<keyword evidence="2" id="KW-0862">Zinc</keyword>
<dbReference type="PANTHER" id="PTHR42742">
    <property type="entry name" value="TRANSCRIPTIONAL REPRESSOR MPRA"/>
    <property type="match status" value="1"/>
</dbReference>
<reference evidence="3" key="1">
    <citation type="submission" date="2018-05" db="EMBL/GenBank/DDBJ databases">
        <authorList>
            <person name="Lanie J.A."/>
            <person name="Ng W.-L."/>
            <person name="Kazmierczak K.M."/>
            <person name="Andrzejewski T.M."/>
            <person name="Davidsen T.M."/>
            <person name="Wayne K.J."/>
            <person name="Tettelin H."/>
            <person name="Glass J.I."/>
            <person name="Rusch D."/>
            <person name="Podicherti R."/>
            <person name="Tsui H.-C.T."/>
            <person name="Winkler M.E."/>
        </authorList>
    </citation>
    <scope>NUCLEOTIDE SEQUENCE</scope>
</reference>
<feature type="non-terminal residue" evidence="3">
    <location>
        <position position="1"/>
    </location>
</feature>